<accession>A0A834CKS8</accession>
<dbReference type="EMBL" id="WKFB01000237">
    <property type="protein sequence ID" value="KAF6730353.1"/>
    <property type="molecule type" value="Genomic_DNA"/>
</dbReference>
<proteinExistence type="predicted"/>
<protein>
    <submittedName>
        <fullName evidence="2">Uncharacterized protein</fullName>
    </submittedName>
</protein>
<dbReference type="AlphaFoldDB" id="A0A834CKS8"/>
<evidence type="ECO:0000313" key="3">
    <source>
        <dbReference type="Proteomes" id="UP000646548"/>
    </source>
</evidence>
<dbReference type="Proteomes" id="UP000646548">
    <property type="component" value="Unassembled WGS sequence"/>
</dbReference>
<comment type="caution">
    <text evidence="2">The sequence shown here is derived from an EMBL/GenBank/DDBJ whole genome shotgun (WGS) entry which is preliminary data.</text>
</comment>
<name>A0A834CKS8_ORYME</name>
<evidence type="ECO:0000256" key="1">
    <source>
        <dbReference type="SAM" id="MobiDB-lite"/>
    </source>
</evidence>
<organism evidence="2 3">
    <name type="scientific">Oryzias melastigma</name>
    <name type="common">Marine medaka</name>
    <dbReference type="NCBI Taxonomy" id="30732"/>
    <lineage>
        <taxon>Eukaryota</taxon>
        <taxon>Metazoa</taxon>
        <taxon>Chordata</taxon>
        <taxon>Craniata</taxon>
        <taxon>Vertebrata</taxon>
        <taxon>Euteleostomi</taxon>
        <taxon>Actinopterygii</taxon>
        <taxon>Neopterygii</taxon>
        <taxon>Teleostei</taxon>
        <taxon>Neoteleostei</taxon>
        <taxon>Acanthomorphata</taxon>
        <taxon>Ovalentaria</taxon>
        <taxon>Atherinomorphae</taxon>
        <taxon>Beloniformes</taxon>
        <taxon>Adrianichthyidae</taxon>
        <taxon>Oryziinae</taxon>
        <taxon>Oryzias</taxon>
    </lineage>
</organism>
<sequence>MLNIVKARVILPSIGLTDRWVLFAARMSVDGLQECQESLPVILSICGEKTPAGKGQRTAVTETTRRWRQRDRNLSSHDGNNEFFFSQVIWPQLQTKHSFVH</sequence>
<feature type="region of interest" description="Disordered" evidence="1">
    <location>
        <begin position="50"/>
        <end position="80"/>
    </location>
</feature>
<evidence type="ECO:0000313" key="2">
    <source>
        <dbReference type="EMBL" id="KAF6730353.1"/>
    </source>
</evidence>
<gene>
    <name evidence="2" type="ORF">FQA47_022479</name>
</gene>
<reference evidence="2" key="1">
    <citation type="journal article" name="BMC Genomics">
        <title>Long-read sequencing and de novo genome assembly of marine medaka (Oryzias melastigma).</title>
        <authorList>
            <person name="Liang P."/>
            <person name="Saqib H.S.A."/>
            <person name="Ni X."/>
            <person name="Shen Y."/>
        </authorList>
    </citation>
    <scope>NUCLEOTIDE SEQUENCE</scope>
    <source>
        <strain evidence="2">Bigg-433</strain>
    </source>
</reference>